<dbReference type="NCBIfam" id="TIGR03951">
    <property type="entry name" value="Fe_III_red_FhuF"/>
    <property type="match status" value="1"/>
</dbReference>
<accession>A0A840UDZ8</accession>
<evidence type="ECO:0000313" key="4">
    <source>
        <dbReference type="Proteomes" id="UP000591735"/>
    </source>
</evidence>
<dbReference type="GO" id="GO:0003824">
    <property type="term" value="F:catalytic activity"/>
    <property type="evidence" value="ECO:0007669"/>
    <property type="project" value="UniProtKB-ARBA"/>
</dbReference>
<dbReference type="PRINTS" id="PR01714">
    <property type="entry name" value="2FE2SRDCTASE"/>
</dbReference>
<reference evidence="3 4" key="1">
    <citation type="submission" date="2020-08" db="EMBL/GenBank/DDBJ databases">
        <title>Genomic Encyclopedia of Type Strains, Phase IV (KMG-IV): sequencing the most valuable type-strain genomes for metagenomic binning, comparative biology and taxonomic classification.</title>
        <authorList>
            <person name="Goeker M."/>
        </authorList>
    </citation>
    <scope>NUCLEOTIDE SEQUENCE [LARGE SCALE GENOMIC DNA]</scope>
    <source>
        <strain evidence="3 4">DSM 22359</strain>
    </source>
</reference>
<organism evidence="3 4">
    <name type="scientific">Marinobacter oulmenensis</name>
    <dbReference type="NCBI Taxonomy" id="643747"/>
    <lineage>
        <taxon>Bacteria</taxon>
        <taxon>Pseudomonadati</taxon>
        <taxon>Pseudomonadota</taxon>
        <taxon>Gammaproteobacteria</taxon>
        <taxon>Pseudomonadales</taxon>
        <taxon>Marinobacteraceae</taxon>
        <taxon>Marinobacter</taxon>
    </lineage>
</organism>
<name>A0A840UDZ8_9GAMM</name>
<evidence type="ECO:0000259" key="2">
    <source>
        <dbReference type="Pfam" id="PF11575"/>
    </source>
</evidence>
<evidence type="ECO:0000259" key="1">
    <source>
        <dbReference type="Pfam" id="PF06276"/>
    </source>
</evidence>
<dbReference type="GO" id="GO:0051537">
    <property type="term" value="F:2 iron, 2 sulfur cluster binding"/>
    <property type="evidence" value="ECO:0007669"/>
    <property type="project" value="InterPro"/>
</dbReference>
<dbReference type="EMBL" id="JACHFE010000005">
    <property type="protein sequence ID" value="MBB5321600.1"/>
    <property type="molecule type" value="Genomic_DNA"/>
</dbReference>
<dbReference type="InterPro" id="IPR008090">
    <property type="entry name" value="Fe_iron_reduct"/>
</dbReference>
<protein>
    <submittedName>
        <fullName evidence="3">Ferric iron reductase protein FhuF</fullName>
    </submittedName>
</protein>
<dbReference type="InterPro" id="IPR024726">
    <property type="entry name" value="FhuF_C"/>
</dbReference>
<sequence length="255" mass="28821">MSIPALAPLFVGDFEHYRDVLVLPGQDDRPGVPGRELTTPEGVENLLETYRQFQPGDDRRALMSLWSRYYFVRLMVPVVAANLVLGRELPVNLDRIEVILGEGGVPESFRLPDEGSAFSEAPTDPFERFHELLDQNLEPMIDGWNREVKISRKVLWNNAANYLEWLIGALGGLGLPESMLADGQALVRTEIRGDGRTNPLANPVRYVERGEDRETLRQRRYCCIRYRLPDMPLCANCPLIDRPPKGARLPEPVTG</sequence>
<dbReference type="InterPro" id="IPR022770">
    <property type="entry name" value="IucA/IucC-like_C"/>
</dbReference>
<dbReference type="Pfam" id="PF11575">
    <property type="entry name" value="FhuF_C"/>
    <property type="match status" value="1"/>
</dbReference>
<proteinExistence type="predicted"/>
<dbReference type="RefSeq" id="WP_183703524.1">
    <property type="nucleotide sequence ID" value="NZ_JACHFE010000005.1"/>
</dbReference>
<feature type="domain" description="Aerobactin siderophore biosynthesis IucA/IucC-like C-terminal" evidence="1">
    <location>
        <begin position="64"/>
        <end position="213"/>
    </location>
</feature>
<keyword evidence="4" id="KW-1185">Reference proteome</keyword>
<dbReference type="Proteomes" id="UP000591735">
    <property type="component" value="Unassembled WGS sequence"/>
</dbReference>
<feature type="domain" description="Ferric siderophore reductase C-terminal" evidence="2">
    <location>
        <begin position="219"/>
        <end position="239"/>
    </location>
</feature>
<dbReference type="Pfam" id="PF06276">
    <property type="entry name" value="FhuF"/>
    <property type="match status" value="1"/>
</dbReference>
<gene>
    <name evidence="3" type="ORF">HNR38_002094</name>
</gene>
<dbReference type="AlphaFoldDB" id="A0A840UDZ8"/>
<evidence type="ECO:0000313" key="3">
    <source>
        <dbReference type="EMBL" id="MBB5321600.1"/>
    </source>
</evidence>
<comment type="caution">
    <text evidence="3">The sequence shown here is derived from an EMBL/GenBank/DDBJ whole genome shotgun (WGS) entry which is preliminary data.</text>
</comment>